<dbReference type="GO" id="GO:0030889">
    <property type="term" value="P:negative regulation of B cell proliferation"/>
    <property type="evidence" value="ECO:0007669"/>
    <property type="project" value="TreeGrafter"/>
</dbReference>
<evidence type="ECO:0000313" key="4">
    <source>
        <dbReference type="Ensembl" id="ENSSDUP00000013983.1"/>
    </source>
</evidence>
<dbReference type="InterPro" id="IPR015384">
    <property type="entry name" value="TACI_Cys-rich-dom"/>
</dbReference>
<dbReference type="GO" id="GO:0002244">
    <property type="term" value="P:hematopoietic progenitor cell differentiation"/>
    <property type="evidence" value="ECO:0007669"/>
    <property type="project" value="TreeGrafter"/>
</dbReference>
<reference evidence="4" key="2">
    <citation type="submission" date="2025-09" db="UniProtKB">
        <authorList>
            <consortium name="Ensembl"/>
        </authorList>
    </citation>
    <scope>IDENTIFICATION</scope>
</reference>
<dbReference type="OMA" id="CESMDCN"/>
<proteinExistence type="predicted"/>
<keyword evidence="2" id="KW-1133">Transmembrane helix</keyword>
<feature type="region of interest" description="Disordered" evidence="1">
    <location>
        <begin position="222"/>
        <end position="269"/>
    </location>
</feature>
<dbReference type="AlphaFoldDB" id="A0A3B4U704"/>
<dbReference type="GO" id="GO:0001782">
    <property type="term" value="P:B cell homeostasis"/>
    <property type="evidence" value="ECO:0007669"/>
    <property type="project" value="TreeGrafter"/>
</dbReference>
<organism evidence="4 5">
    <name type="scientific">Seriola dumerili</name>
    <name type="common">Greater amberjack</name>
    <name type="synonym">Caranx dumerili</name>
    <dbReference type="NCBI Taxonomy" id="41447"/>
    <lineage>
        <taxon>Eukaryota</taxon>
        <taxon>Metazoa</taxon>
        <taxon>Chordata</taxon>
        <taxon>Craniata</taxon>
        <taxon>Vertebrata</taxon>
        <taxon>Euteleostomi</taxon>
        <taxon>Actinopterygii</taxon>
        <taxon>Neopterygii</taxon>
        <taxon>Teleostei</taxon>
        <taxon>Neoteleostei</taxon>
        <taxon>Acanthomorphata</taxon>
        <taxon>Carangaria</taxon>
        <taxon>Carangiformes</taxon>
        <taxon>Carangidae</taxon>
        <taxon>Seriola</taxon>
    </lineage>
</organism>
<accession>A0A3B4U704</accession>
<evidence type="ECO:0000313" key="5">
    <source>
        <dbReference type="Proteomes" id="UP000261420"/>
    </source>
</evidence>
<evidence type="ECO:0000256" key="1">
    <source>
        <dbReference type="SAM" id="MobiDB-lite"/>
    </source>
</evidence>
<dbReference type="PROSITE" id="PS00652">
    <property type="entry name" value="TNFR_NGFR_1"/>
    <property type="match status" value="1"/>
</dbReference>
<dbReference type="Pfam" id="PF09305">
    <property type="entry name" value="TACI-CRD2"/>
    <property type="match status" value="1"/>
</dbReference>
<reference evidence="4" key="1">
    <citation type="submission" date="2025-08" db="UniProtKB">
        <authorList>
            <consortium name="Ensembl"/>
        </authorList>
    </citation>
    <scope>IDENTIFICATION</scope>
</reference>
<dbReference type="STRING" id="41447.ENSSDUP00000013983"/>
<feature type="domain" description="TNFR-Cys" evidence="3">
    <location>
        <begin position="5"/>
        <end position="43"/>
    </location>
</feature>
<dbReference type="SUPFAM" id="SSF57586">
    <property type="entry name" value="TNF receptor-like"/>
    <property type="match status" value="2"/>
</dbReference>
<dbReference type="Ensembl" id="ENSSDUT00000014252.1">
    <property type="protein sequence ID" value="ENSSDUP00000013983.1"/>
    <property type="gene ID" value="ENSSDUG00000010184.1"/>
</dbReference>
<feature type="compositionally biased region" description="Polar residues" evidence="1">
    <location>
        <begin position="255"/>
        <end position="269"/>
    </location>
</feature>
<keyword evidence="2" id="KW-0472">Membrane</keyword>
<keyword evidence="5" id="KW-1185">Reference proteome</keyword>
<dbReference type="GO" id="GO:0005886">
    <property type="term" value="C:plasma membrane"/>
    <property type="evidence" value="ECO:0007669"/>
    <property type="project" value="InterPro"/>
</dbReference>
<dbReference type="InterPro" id="IPR022317">
    <property type="entry name" value="TNFR_13B"/>
</dbReference>
<evidence type="ECO:0000256" key="2">
    <source>
        <dbReference type="SAM" id="Phobius"/>
    </source>
</evidence>
<sequence>MEESCPEGQFWDALLKLCINCQSVCQEQQVISKCISYCESAHCKALPGHYYDVLLKKCMRCTEICGKHPAECSQHCQKPSFFLSIPPATSPPVLSAPTALEDSTVLLYSLLALCIVLLFSSLSLTLAVFLRGSGARASNPGPKKANHKQERLIQPGEEVGLPGGQLRQTSKVRSLTSLSTDYVTHSRSNDSSPTETCVCVHCFPDLKPLAQGNDRLLRAPVLPRGQTQNGGPLWAEKSLHTSGPGGGSSEMRSICSLSNQSVSQENWNG</sequence>
<feature type="transmembrane region" description="Helical" evidence="2">
    <location>
        <begin position="105"/>
        <end position="130"/>
    </location>
</feature>
<dbReference type="Gene3D" id="4.10.1290.10">
    <property type="entry name" value="Tumor necrosis factor receptor superfamily"/>
    <property type="match status" value="2"/>
</dbReference>
<dbReference type="InterPro" id="IPR001368">
    <property type="entry name" value="TNFR/NGFR_Cys_rich_reg"/>
</dbReference>
<dbReference type="GeneTree" id="ENSGT00940000173159"/>
<dbReference type="PANTHER" id="PTHR15511:SF2">
    <property type="entry name" value="TUMOR NECROSIS FACTOR RECEPTOR SUPERFAMILY MEMBER 13B"/>
    <property type="match status" value="1"/>
</dbReference>
<dbReference type="PANTHER" id="PTHR15511">
    <property type="entry name" value="TUMOR NECROSIS FACTOR RECEPTOR SUPERFAMILY MEMBER 13B"/>
    <property type="match status" value="1"/>
</dbReference>
<dbReference type="Proteomes" id="UP000261420">
    <property type="component" value="Unplaced"/>
</dbReference>
<name>A0A3B4U704_SERDU</name>
<evidence type="ECO:0000259" key="3">
    <source>
        <dbReference type="PROSITE" id="PS00652"/>
    </source>
</evidence>
<protein>
    <submittedName>
        <fullName evidence="4">TNF receptor superfamily member 13B</fullName>
    </submittedName>
</protein>
<keyword evidence="2" id="KW-0812">Transmembrane</keyword>